<evidence type="ECO:0000313" key="2">
    <source>
        <dbReference type="Proteomes" id="UP000722625"/>
    </source>
</evidence>
<proteinExistence type="predicted"/>
<protein>
    <submittedName>
        <fullName evidence="1">Uncharacterized protein</fullName>
    </submittedName>
</protein>
<accession>A0ABS5PK59</accession>
<organism evidence="1 2">
    <name type="scientific">Flavobacterium psychroterrae</name>
    <dbReference type="NCBI Taxonomy" id="2133767"/>
    <lineage>
        <taxon>Bacteria</taxon>
        <taxon>Pseudomonadati</taxon>
        <taxon>Bacteroidota</taxon>
        <taxon>Flavobacteriia</taxon>
        <taxon>Flavobacteriales</taxon>
        <taxon>Flavobacteriaceae</taxon>
        <taxon>Flavobacterium</taxon>
    </lineage>
</organism>
<keyword evidence="2" id="KW-1185">Reference proteome</keyword>
<reference evidence="1 2" key="1">
    <citation type="journal article" date="2018" name="Int. J. Syst. Evol. Microbiol.">
        <title>Flavobacterium chryseum sp. nov. and Flavobacterium psychroterrae sp. nov., novel environmental bacteria isolated from Antarctica.</title>
        <authorList>
            <person name="Kralova S."/>
            <person name="Svec P."/>
            <person name="Busse H.J."/>
            <person name="Stankova E."/>
            <person name="Vaczi P."/>
            <person name="Sedlacek I."/>
        </authorList>
    </citation>
    <scope>NUCLEOTIDE SEQUENCE [LARGE SCALE GENOMIC DNA]</scope>
    <source>
        <strain evidence="1 2">CCM 8827</strain>
    </source>
</reference>
<sequence>MKKNEISFGTNFWSGFETGDPFYALETFFDFAHLDYYKNILSEVVMYSYKRKIYKQDNPCEIFIFYTAVCSFIKVCYCLQKKSKKWKVNETADFEFIVHLASLTKEEYSNPFIVFQKAFAEITKEQYEFYVCDMVHLSLSPCAEEPNYDVMTPYIHLIKMLDASQLMRERGFKKVKNNQQT</sequence>
<dbReference type="EMBL" id="JAGYVZ010000037">
    <property type="protein sequence ID" value="MBS7233931.1"/>
    <property type="molecule type" value="Genomic_DNA"/>
</dbReference>
<name>A0ABS5PK59_9FLAO</name>
<evidence type="ECO:0000313" key="1">
    <source>
        <dbReference type="EMBL" id="MBS7233931.1"/>
    </source>
</evidence>
<comment type="caution">
    <text evidence="1">The sequence shown here is derived from an EMBL/GenBank/DDBJ whole genome shotgun (WGS) entry which is preliminary data.</text>
</comment>
<dbReference type="Proteomes" id="UP000722625">
    <property type="component" value="Unassembled WGS sequence"/>
</dbReference>
<dbReference type="RefSeq" id="WP_213307505.1">
    <property type="nucleotide sequence ID" value="NZ_JAGYVZ010000037.1"/>
</dbReference>
<gene>
    <name evidence="1" type="ORF">KHA90_23235</name>
</gene>